<evidence type="ECO:0000313" key="2">
    <source>
        <dbReference type="EMBL" id="KLV17480.1"/>
    </source>
</evidence>
<dbReference type="AlphaFoldDB" id="A0A0J1KLB1"/>
<organism evidence="2 3">
    <name type="scientific">Bacillus anthracis</name>
    <name type="common">anthrax bacterium</name>
    <dbReference type="NCBI Taxonomy" id="1392"/>
    <lineage>
        <taxon>Bacteria</taxon>
        <taxon>Bacillati</taxon>
        <taxon>Bacillota</taxon>
        <taxon>Bacilli</taxon>
        <taxon>Bacillales</taxon>
        <taxon>Bacillaceae</taxon>
        <taxon>Bacillus</taxon>
        <taxon>Bacillus cereus group</taxon>
    </lineage>
</organism>
<name>A0A0J1KLB1_BACAN</name>
<accession>A0A0J1KLB1</accession>
<dbReference type="InterPro" id="IPR001387">
    <property type="entry name" value="Cro/C1-type_HTH"/>
</dbReference>
<sequence>MDKKEITFTVSEEIYDQLVEMVGYQNFRKKLNAEEKVDLEILVRGIILTFLKKIEQATETEEINVNYLKLLASDTGKPLRNKLRQYLKKIGMKQTELAAITNIKKGNLSLIVNNHVQPSLEAFFKIWAALQYPPIEELFYRDKD</sequence>
<reference evidence="2 3" key="1">
    <citation type="submission" date="2015-05" db="EMBL/GenBank/DDBJ databases">
        <title>Whole genome sequence and identification of bacterial endophytes from Costus igneus.</title>
        <authorList>
            <person name="Lee Y.P."/>
            <person name="Gan H.M."/>
            <person name="Eng W."/>
            <person name="Wheatley M.S."/>
            <person name="Caraballo A."/>
            <person name="Polter S."/>
            <person name="Savka M.A."/>
            <person name="Hudson A.O."/>
        </authorList>
    </citation>
    <scope>NUCLEOTIDE SEQUENCE [LARGE SCALE GENOMIC DNA]</scope>
    <source>
        <strain evidence="2 3">RIT375</strain>
    </source>
</reference>
<protein>
    <recommendedName>
        <fullName evidence="1">HTH cro/C1-type domain-containing protein</fullName>
    </recommendedName>
</protein>
<comment type="caution">
    <text evidence="2">The sequence shown here is derived from an EMBL/GenBank/DDBJ whole genome shotgun (WGS) entry which is preliminary data.</text>
</comment>
<dbReference type="EMBL" id="LDPG01000011">
    <property type="protein sequence ID" value="KLV17480.1"/>
    <property type="molecule type" value="Genomic_DNA"/>
</dbReference>
<dbReference type="Gene3D" id="1.10.260.40">
    <property type="entry name" value="lambda repressor-like DNA-binding domains"/>
    <property type="match status" value="1"/>
</dbReference>
<dbReference type="Pfam" id="PF01381">
    <property type="entry name" value="HTH_3"/>
    <property type="match status" value="1"/>
</dbReference>
<dbReference type="CDD" id="cd00093">
    <property type="entry name" value="HTH_XRE"/>
    <property type="match status" value="1"/>
</dbReference>
<dbReference type="PROSITE" id="PS50943">
    <property type="entry name" value="HTH_CROC1"/>
    <property type="match status" value="1"/>
</dbReference>
<dbReference type="PATRIC" id="fig|1392.242.peg.1170"/>
<evidence type="ECO:0000313" key="3">
    <source>
        <dbReference type="Proteomes" id="UP000035904"/>
    </source>
</evidence>
<dbReference type="InterPro" id="IPR010982">
    <property type="entry name" value="Lambda_DNA-bd_dom_sf"/>
</dbReference>
<dbReference type="SUPFAM" id="SSF47413">
    <property type="entry name" value="lambda repressor-like DNA-binding domains"/>
    <property type="match status" value="1"/>
</dbReference>
<proteinExistence type="predicted"/>
<dbReference type="GO" id="GO:0003677">
    <property type="term" value="F:DNA binding"/>
    <property type="evidence" value="ECO:0007669"/>
    <property type="project" value="InterPro"/>
</dbReference>
<evidence type="ECO:0000259" key="1">
    <source>
        <dbReference type="PROSITE" id="PS50943"/>
    </source>
</evidence>
<dbReference type="RefSeq" id="WP_047956848.1">
    <property type="nucleotide sequence ID" value="NZ_LDPG01000011.1"/>
</dbReference>
<dbReference type="Proteomes" id="UP000035904">
    <property type="component" value="Unassembled WGS sequence"/>
</dbReference>
<gene>
    <name evidence="2" type="ORF">ABW01_16470</name>
</gene>
<feature type="domain" description="HTH cro/C1-type" evidence="1">
    <location>
        <begin position="83"/>
        <end position="138"/>
    </location>
</feature>
<dbReference type="SMART" id="SM00530">
    <property type="entry name" value="HTH_XRE"/>
    <property type="match status" value="1"/>
</dbReference>